<feature type="repeat" description="TPR" evidence="1">
    <location>
        <begin position="73"/>
        <end position="106"/>
    </location>
</feature>
<dbReference type="RefSeq" id="WP_280618989.1">
    <property type="nucleotide sequence ID" value="NZ_JAROYP010000028.1"/>
</dbReference>
<protein>
    <submittedName>
        <fullName evidence="3">Tetratricopeptide repeat protein</fullName>
    </submittedName>
</protein>
<dbReference type="EMBL" id="JAROYP010000028">
    <property type="protein sequence ID" value="MDH5164315.1"/>
    <property type="molecule type" value="Genomic_DNA"/>
</dbReference>
<gene>
    <name evidence="3" type="ORF">P5X88_25615</name>
</gene>
<proteinExistence type="predicted"/>
<evidence type="ECO:0000259" key="2">
    <source>
        <dbReference type="Pfam" id="PF12688"/>
    </source>
</evidence>
<evidence type="ECO:0000313" key="4">
    <source>
        <dbReference type="Proteomes" id="UP001159179"/>
    </source>
</evidence>
<evidence type="ECO:0000256" key="1">
    <source>
        <dbReference type="PROSITE-ProRule" id="PRU00339"/>
    </source>
</evidence>
<dbReference type="PROSITE" id="PS50005">
    <property type="entry name" value="TPR"/>
    <property type="match status" value="1"/>
</dbReference>
<dbReference type="SUPFAM" id="SSF48452">
    <property type="entry name" value="TPR-like"/>
    <property type="match status" value="1"/>
</dbReference>
<dbReference type="Gene3D" id="1.25.40.10">
    <property type="entry name" value="Tetratricopeptide repeat domain"/>
    <property type="match status" value="1"/>
</dbReference>
<dbReference type="InterPro" id="IPR041656">
    <property type="entry name" value="TPR_5"/>
</dbReference>
<dbReference type="AlphaFoldDB" id="A0AAW6T1X0"/>
<dbReference type="Pfam" id="PF12688">
    <property type="entry name" value="TPR_5"/>
    <property type="match status" value="1"/>
</dbReference>
<comment type="caution">
    <text evidence="3">The sequence shown here is derived from an EMBL/GenBank/DDBJ whole genome shotgun (WGS) entry which is preliminary data.</text>
</comment>
<organism evidence="3 4">
    <name type="scientific">Heyndrickxia oleronia</name>
    <dbReference type="NCBI Taxonomy" id="38875"/>
    <lineage>
        <taxon>Bacteria</taxon>
        <taxon>Bacillati</taxon>
        <taxon>Bacillota</taxon>
        <taxon>Bacilli</taxon>
        <taxon>Bacillales</taxon>
        <taxon>Bacillaceae</taxon>
        <taxon>Heyndrickxia</taxon>
    </lineage>
</organism>
<dbReference type="Proteomes" id="UP001159179">
    <property type="component" value="Unassembled WGS sequence"/>
</dbReference>
<evidence type="ECO:0000313" key="3">
    <source>
        <dbReference type="EMBL" id="MDH5164315.1"/>
    </source>
</evidence>
<feature type="domain" description="Tetratrico peptide repeat group 5" evidence="2">
    <location>
        <begin position="37"/>
        <end position="157"/>
    </location>
</feature>
<accession>A0AAW6T1X0</accession>
<name>A0AAW6T1X0_9BACI</name>
<dbReference type="InterPro" id="IPR019734">
    <property type="entry name" value="TPR_rpt"/>
</dbReference>
<dbReference type="InterPro" id="IPR011990">
    <property type="entry name" value="TPR-like_helical_dom_sf"/>
</dbReference>
<keyword evidence="1" id="KW-0802">TPR repeat</keyword>
<dbReference type="SMART" id="SM00028">
    <property type="entry name" value="TPR"/>
    <property type="match status" value="2"/>
</dbReference>
<sequence>MEMNLMDQALLLRKEGHLKESNEILIQLAEHEPDNPMVNYQCAWSFDVMGKESEAVPYYTRAISLGLQDEALEGALLGLGSTYRTLGQYEKSKEILTKGIEQFPNNRAIQVFYALTLYNLNEHHHAMEILLRNLIETTVDTNILEYKKALEFYSDKLDKVWK</sequence>
<reference evidence="3" key="1">
    <citation type="submission" date="2023-03" db="EMBL/GenBank/DDBJ databases">
        <title>Bacterial isolates from washroom surfaces on a university campus.</title>
        <authorList>
            <person name="Holman D.B."/>
            <person name="Gzyl K.E."/>
            <person name="Taheri A.E."/>
        </authorList>
    </citation>
    <scope>NUCLEOTIDE SEQUENCE</scope>
    <source>
        <strain evidence="3">RD03</strain>
    </source>
</reference>